<evidence type="ECO:0000313" key="4">
    <source>
        <dbReference type="EMBL" id="KAK7500355.1"/>
    </source>
</evidence>
<keyword evidence="3" id="KW-0732">Signal</keyword>
<keyword evidence="5" id="KW-1185">Reference proteome</keyword>
<feature type="compositionally biased region" description="Polar residues" evidence="1">
    <location>
        <begin position="520"/>
        <end position="539"/>
    </location>
</feature>
<dbReference type="AlphaFoldDB" id="A0ABD0LM08"/>
<reference evidence="4 5" key="1">
    <citation type="journal article" date="2023" name="Sci. Data">
        <title>Genome assembly of the Korean intertidal mud-creeper Batillaria attramentaria.</title>
        <authorList>
            <person name="Patra A.K."/>
            <person name="Ho P.T."/>
            <person name="Jun S."/>
            <person name="Lee S.J."/>
            <person name="Kim Y."/>
            <person name="Won Y.J."/>
        </authorList>
    </citation>
    <scope>NUCLEOTIDE SEQUENCE [LARGE SCALE GENOMIC DNA]</scope>
    <source>
        <strain evidence="4">Wonlab-2016</strain>
    </source>
</reference>
<feature type="compositionally biased region" description="Polar residues" evidence="1">
    <location>
        <begin position="621"/>
        <end position="631"/>
    </location>
</feature>
<evidence type="ECO:0000313" key="5">
    <source>
        <dbReference type="Proteomes" id="UP001519460"/>
    </source>
</evidence>
<keyword evidence="2" id="KW-0812">Transmembrane</keyword>
<feature type="region of interest" description="Disordered" evidence="1">
    <location>
        <begin position="349"/>
        <end position="433"/>
    </location>
</feature>
<feature type="region of interest" description="Disordered" evidence="1">
    <location>
        <begin position="549"/>
        <end position="568"/>
    </location>
</feature>
<feature type="compositionally biased region" description="Basic residues" evidence="1">
    <location>
        <begin position="601"/>
        <end position="615"/>
    </location>
</feature>
<feature type="compositionally biased region" description="Polar residues" evidence="1">
    <location>
        <begin position="371"/>
        <end position="388"/>
    </location>
</feature>
<comment type="caution">
    <text evidence="4">The sequence shown here is derived from an EMBL/GenBank/DDBJ whole genome shotgun (WGS) entry which is preliminary data.</text>
</comment>
<feature type="region of interest" description="Disordered" evidence="1">
    <location>
        <begin position="583"/>
        <end position="637"/>
    </location>
</feature>
<evidence type="ECO:0000256" key="3">
    <source>
        <dbReference type="SAM" id="SignalP"/>
    </source>
</evidence>
<feature type="region of interest" description="Disordered" evidence="1">
    <location>
        <begin position="460"/>
        <end position="539"/>
    </location>
</feature>
<sequence length="704" mass="76217">MARVPALNLMMLAMTLLVSASKVSPTSSPARPWLTVNTATRLLYLHCTVPPHRAIRDWRSVTGLEIKRQAKGTARNASLAMVTSGMYDVPHRGEALHSLAEVKGLVSVEDLSDPRPHHLSVTTPFDLEAGEDGTCMYYCVLNYTGDGINQGTLSYKLNIDESFVREYPTGSDGCFSARIVKAHQVNVTWPSARDTNLQSSEPTVKQAIVDKNGNAIVESKPRTLFEIHKSGLADKYYGTLLAGNFSPSVSTSDSNYTVVVFVRKDTCYPDCRYSCVVSGAQCDSDVKASIKNSPACSGYCISFWVLLSVVLCVAIILSVLCCLYIQGKLPKNSNCCNCGMTVCCSRKDGNSAPQTSADNSNDDRNRGTPEPVQTVSTENRTQPSSDVNDISCDGQVRTPCEPSTYRRKEEVARAGNHENVSRGRTGADSFGTADFDCRRTSKQHSEASNKHSVDLSEARAGWPLPAPMGQGQVTPPAGSVNIPGDYGSAEDKRSNSECSSGQHALHSHNAFSKPGPGSVGTMTSHELSDQQSESSLDNERVSLQSLLGPMGSQTQRGRHETEAPNSARSSILTHYDEELSSLATGDVSGSESNESLLKTNPKQRKANHPNRGRQTQRRETSCQQRRATKSTPARPKTPYIKKHTARLEFLPVDGRPGGPEEEILMGQPRSPVVQESSGGAAAASGFDFTDCQYAERGYSVETLV</sequence>
<feature type="transmembrane region" description="Helical" evidence="2">
    <location>
        <begin position="301"/>
        <end position="325"/>
    </location>
</feature>
<feature type="compositionally biased region" description="Basic and acidic residues" evidence="1">
    <location>
        <begin position="404"/>
        <end position="421"/>
    </location>
</feature>
<organism evidence="4 5">
    <name type="scientific">Batillaria attramentaria</name>
    <dbReference type="NCBI Taxonomy" id="370345"/>
    <lineage>
        <taxon>Eukaryota</taxon>
        <taxon>Metazoa</taxon>
        <taxon>Spiralia</taxon>
        <taxon>Lophotrochozoa</taxon>
        <taxon>Mollusca</taxon>
        <taxon>Gastropoda</taxon>
        <taxon>Caenogastropoda</taxon>
        <taxon>Sorbeoconcha</taxon>
        <taxon>Cerithioidea</taxon>
        <taxon>Batillariidae</taxon>
        <taxon>Batillaria</taxon>
    </lineage>
</organism>
<feature type="chain" id="PRO_5044821042" evidence="3">
    <location>
        <begin position="21"/>
        <end position="704"/>
    </location>
</feature>
<evidence type="ECO:0000256" key="2">
    <source>
        <dbReference type="SAM" id="Phobius"/>
    </source>
</evidence>
<keyword evidence="2" id="KW-0472">Membrane</keyword>
<feature type="signal peptide" evidence="3">
    <location>
        <begin position="1"/>
        <end position="20"/>
    </location>
</feature>
<dbReference type="Proteomes" id="UP001519460">
    <property type="component" value="Unassembled WGS sequence"/>
</dbReference>
<proteinExistence type="predicted"/>
<name>A0ABD0LM08_9CAEN</name>
<dbReference type="EMBL" id="JACVVK020000037">
    <property type="protein sequence ID" value="KAK7500355.1"/>
    <property type="molecule type" value="Genomic_DNA"/>
</dbReference>
<keyword evidence="2" id="KW-1133">Transmembrane helix</keyword>
<gene>
    <name evidence="4" type="ORF">BaRGS_00008262</name>
</gene>
<evidence type="ECO:0000256" key="1">
    <source>
        <dbReference type="SAM" id="MobiDB-lite"/>
    </source>
</evidence>
<protein>
    <submittedName>
        <fullName evidence="4">Uncharacterized protein</fullName>
    </submittedName>
</protein>
<accession>A0ABD0LM08</accession>
<feature type="compositionally biased region" description="Polar residues" evidence="1">
    <location>
        <begin position="583"/>
        <end position="600"/>
    </location>
</feature>